<dbReference type="Pfam" id="PF08239">
    <property type="entry name" value="SH3_3"/>
    <property type="match status" value="1"/>
</dbReference>
<keyword evidence="6" id="KW-0175">Coiled coil</keyword>
<feature type="domain" description="SH3b" evidence="9">
    <location>
        <begin position="32"/>
        <end position="98"/>
    </location>
</feature>
<gene>
    <name evidence="10" type="ORF">GCM10009114_09410</name>
</gene>
<evidence type="ECO:0000256" key="8">
    <source>
        <dbReference type="SAM" id="SignalP"/>
    </source>
</evidence>
<evidence type="ECO:0000256" key="5">
    <source>
        <dbReference type="ARBA" id="ARBA00023136"/>
    </source>
</evidence>
<evidence type="ECO:0000256" key="4">
    <source>
        <dbReference type="ARBA" id="ARBA00022989"/>
    </source>
</evidence>
<keyword evidence="5 7" id="KW-0472">Membrane</keyword>
<dbReference type="NCBIfam" id="TIGR04211">
    <property type="entry name" value="SH3_and_anchor"/>
    <property type="match status" value="1"/>
</dbReference>
<keyword evidence="11" id="KW-1185">Reference proteome</keyword>
<dbReference type="Gene3D" id="2.30.30.40">
    <property type="entry name" value="SH3 Domains"/>
    <property type="match status" value="1"/>
</dbReference>
<evidence type="ECO:0000256" key="2">
    <source>
        <dbReference type="ARBA" id="ARBA00022692"/>
    </source>
</evidence>
<dbReference type="PROSITE" id="PS51781">
    <property type="entry name" value="SH3B"/>
    <property type="match status" value="1"/>
</dbReference>
<comment type="subcellular location">
    <subcellularLocation>
        <location evidence="1">Membrane</location>
        <topology evidence="1">Single-pass membrane protein</topology>
    </subcellularLocation>
</comment>
<evidence type="ECO:0000256" key="6">
    <source>
        <dbReference type="SAM" id="Coils"/>
    </source>
</evidence>
<accession>A0ABN1LE64</accession>
<protein>
    <submittedName>
        <fullName evidence="10">TIGR04211 family SH3 domain-containing protein</fullName>
    </submittedName>
</protein>
<feature type="coiled-coil region" evidence="6">
    <location>
        <begin position="104"/>
        <end position="166"/>
    </location>
</feature>
<dbReference type="InterPro" id="IPR016476">
    <property type="entry name" value="SH3_dom_pro"/>
</dbReference>
<feature type="chain" id="PRO_5046728601" evidence="8">
    <location>
        <begin position="22"/>
        <end position="203"/>
    </location>
</feature>
<sequence length="203" mass="23116">MTKFSILLIALVSLTPLSITAQQQQEPNDGSGDIRYVTDDLQAFMHSGPGRNYRILGSIVAGTRVSVLQENQEKGFVEVIDDTQRTGWIESQYITSQPSIRVVVPNLRSELEQANSQLEQMTQSTELLNQQVTDLTSRNARLVKDLEDIQKDNQRIQRELDVQDQSTQMKWFTRGGIIALISIIVGVIIAYLPKKRRRNDQWM</sequence>
<evidence type="ECO:0000256" key="3">
    <source>
        <dbReference type="ARBA" id="ARBA00022729"/>
    </source>
</evidence>
<name>A0ABN1LE64_9ALTE</name>
<dbReference type="EMBL" id="BAAAFD010000002">
    <property type="protein sequence ID" value="GAA0854270.1"/>
    <property type="molecule type" value="Genomic_DNA"/>
</dbReference>
<reference evidence="10 11" key="1">
    <citation type="journal article" date="2019" name="Int. J. Syst. Evol. Microbiol.">
        <title>The Global Catalogue of Microorganisms (GCM) 10K type strain sequencing project: providing services to taxonomists for standard genome sequencing and annotation.</title>
        <authorList>
            <consortium name="The Broad Institute Genomics Platform"/>
            <consortium name="The Broad Institute Genome Sequencing Center for Infectious Disease"/>
            <person name="Wu L."/>
            <person name="Ma J."/>
        </authorList>
    </citation>
    <scope>NUCLEOTIDE SEQUENCE [LARGE SCALE GENOMIC DNA]</scope>
    <source>
        <strain evidence="10 11">JCM 15896</strain>
    </source>
</reference>
<organism evidence="10 11">
    <name type="scientific">Aliiglaciecola litoralis</name>
    <dbReference type="NCBI Taxonomy" id="582857"/>
    <lineage>
        <taxon>Bacteria</taxon>
        <taxon>Pseudomonadati</taxon>
        <taxon>Pseudomonadota</taxon>
        <taxon>Gammaproteobacteria</taxon>
        <taxon>Alteromonadales</taxon>
        <taxon>Alteromonadaceae</taxon>
        <taxon>Aliiglaciecola</taxon>
    </lineage>
</organism>
<evidence type="ECO:0000313" key="10">
    <source>
        <dbReference type="EMBL" id="GAA0854270.1"/>
    </source>
</evidence>
<evidence type="ECO:0000313" key="11">
    <source>
        <dbReference type="Proteomes" id="UP001500359"/>
    </source>
</evidence>
<dbReference type="PIRSF" id="PIRSF006158">
    <property type="entry name" value="UCP006158_SH3"/>
    <property type="match status" value="1"/>
</dbReference>
<comment type="caution">
    <text evidence="10">The sequence shown here is derived from an EMBL/GenBank/DDBJ whole genome shotgun (WGS) entry which is preliminary data.</text>
</comment>
<dbReference type="SMART" id="SM00287">
    <property type="entry name" value="SH3b"/>
    <property type="match status" value="1"/>
</dbReference>
<evidence type="ECO:0000256" key="1">
    <source>
        <dbReference type="ARBA" id="ARBA00004167"/>
    </source>
</evidence>
<proteinExistence type="predicted"/>
<evidence type="ECO:0000259" key="9">
    <source>
        <dbReference type="PROSITE" id="PS51781"/>
    </source>
</evidence>
<feature type="signal peptide" evidence="8">
    <location>
        <begin position="1"/>
        <end position="21"/>
    </location>
</feature>
<keyword evidence="3 8" id="KW-0732">Signal</keyword>
<dbReference type="InterPro" id="IPR003646">
    <property type="entry name" value="SH3-like_bac-type"/>
</dbReference>
<dbReference type="RefSeq" id="WP_343857031.1">
    <property type="nucleotide sequence ID" value="NZ_BAAAFD010000002.1"/>
</dbReference>
<evidence type="ECO:0000256" key="7">
    <source>
        <dbReference type="SAM" id="Phobius"/>
    </source>
</evidence>
<keyword evidence="4 7" id="KW-1133">Transmembrane helix</keyword>
<feature type="transmembrane region" description="Helical" evidence="7">
    <location>
        <begin position="171"/>
        <end position="193"/>
    </location>
</feature>
<dbReference type="Proteomes" id="UP001500359">
    <property type="component" value="Unassembled WGS sequence"/>
</dbReference>
<keyword evidence="2 7" id="KW-0812">Transmembrane</keyword>